<dbReference type="Gene3D" id="3.40.50.980">
    <property type="match status" value="2"/>
</dbReference>
<dbReference type="SUPFAM" id="SSF53335">
    <property type="entry name" value="S-adenosyl-L-methionine-dependent methyltransferases"/>
    <property type="match status" value="1"/>
</dbReference>
<dbReference type="InterPro" id="IPR045851">
    <property type="entry name" value="AMP-bd_C_sf"/>
</dbReference>
<dbReference type="SUPFAM" id="SSF56801">
    <property type="entry name" value="Acetyl-CoA synthetase-like"/>
    <property type="match status" value="1"/>
</dbReference>
<dbReference type="HOGENOM" id="CLU_000022_2_4_6"/>
<dbReference type="GO" id="GO:0031177">
    <property type="term" value="F:phosphopantetheine binding"/>
    <property type="evidence" value="ECO:0007669"/>
    <property type="project" value="InterPro"/>
</dbReference>
<dbReference type="FunFam" id="1.10.1200.10:FF:000005">
    <property type="entry name" value="Nonribosomal peptide synthetase 1"/>
    <property type="match status" value="1"/>
</dbReference>
<dbReference type="Pfam" id="PF00501">
    <property type="entry name" value="AMP-binding"/>
    <property type="match status" value="1"/>
</dbReference>
<evidence type="ECO:0000313" key="7">
    <source>
        <dbReference type="Proteomes" id="UP000028500"/>
    </source>
</evidence>
<proteinExistence type="predicted"/>
<dbReference type="FunFam" id="3.30.559.10:FF:000012">
    <property type="entry name" value="Non-ribosomal peptide synthetase"/>
    <property type="match status" value="1"/>
</dbReference>
<dbReference type="InterPro" id="IPR020806">
    <property type="entry name" value="PKS_PP-bd"/>
</dbReference>
<dbReference type="RefSeq" id="WP_051861410.1">
    <property type="nucleotide sequence ID" value="NZ_CAWLZI010000274.1"/>
</dbReference>
<dbReference type="InterPro" id="IPR000873">
    <property type="entry name" value="AMP-dep_synth/lig_dom"/>
</dbReference>
<keyword evidence="3" id="KW-0597">Phosphoprotein</keyword>
<dbReference type="GO" id="GO:0009403">
    <property type="term" value="P:toxin biosynthetic process"/>
    <property type="evidence" value="ECO:0007669"/>
    <property type="project" value="UniProtKB-ARBA"/>
</dbReference>
<comment type="caution">
    <text evidence="6">The sequence shown here is derived from an EMBL/GenBank/DDBJ whole genome shotgun (WGS) entry which is preliminary data.</text>
</comment>
<dbReference type="InterPro" id="IPR006162">
    <property type="entry name" value="Ppantetheine_attach_site"/>
</dbReference>
<dbReference type="EMBL" id="CBSY010000216">
    <property type="protein sequence ID" value="CDH21164.1"/>
    <property type="molecule type" value="Genomic_DNA"/>
</dbReference>
<organism evidence="6 7">
    <name type="scientific">Xenorhabdus bovienii str. kraussei Quebec</name>
    <dbReference type="NCBI Taxonomy" id="1398203"/>
    <lineage>
        <taxon>Bacteria</taxon>
        <taxon>Pseudomonadati</taxon>
        <taxon>Pseudomonadota</taxon>
        <taxon>Gammaproteobacteria</taxon>
        <taxon>Enterobacterales</taxon>
        <taxon>Morganellaceae</taxon>
        <taxon>Xenorhabdus</taxon>
    </lineage>
</organism>
<evidence type="ECO:0000256" key="3">
    <source>
        <dbReference type="ARBA" id="ARBA00022553"/>
    </source>
</evidence>
<evidence type="ECO:0000256" key="2">
    <source>
        <dbReference type="ARBA" id="ARBA00022450"/>
    </source>
</evidence>
<keyword evidence="2" id="KW-0596">Phosphopantetheine</keyword>
<keyword evidence="4" id="KW-0677">Repeat</keyword>
<feature type="domain" description="Carrier" evidence="5">
    <location>
        <begin position="1439"/>
        <end position="1514"/>
    </location>
</feature>
<dbReference type="NCBIfam" id="TIGR01733">
    <property type="entry name" value="AA-adenyl-dom"/>
    <property type="match status" value="1"/>
</dbReference>
<dbReference type="PIRSF" id="PIRSF001617">
    <property type="entry name" value="Alpha-AR"/>
    <property type="match status" value="1"/>
</dbReference>
<dbReference type="InterPro" id="IPR023213">
    <property type="entry name" value="CAT-like_dom_sf"/>
</dbReference>
<name>A0A077PN19_XENBV</name>
<dbReference type="PANTHER" id="PTHR45527">
    <property type="entry name" value="NONRIBOSOMAL PEPTIDE SYNTHETASE"/>
    <property type="match status" value="1"/>
</dbReference>
<evidence type="ECO:0000313" key="6">
    <source>
        <dbReference type="EMBL" id="CDH21164.1"/>
    </source>
</evidence>
<dbReference type="InterPro" id="IPR029063">
    <property type="entry name" value="SAM-dependent_MTases_sf"/>
</dbReference>
<dbReference type="PROSITE" id="PS50075">
    <property type="entry name" value="CARRIER"/>
    <property type="match status" value="1"/>
</dbReference>
<dbReference type="InterPro" id="IPR036736">
    <property type="entry name" value="ACP-like_sf"/>
</dbReference>
<dbReference type="GO" id="GO:0003824">
    <property type="term" value="F:catalytic activity"/>
    <property type="evidence" value="ECO:0007669"/>
    <property type="project" value="InterPro"/>
</dbReference>
<dbReference type="CDD" id="cd19531">
    <property type="entry name" value="LCL_NRPS-like"/>
    <property type="match status" value="1"/>
</dbReference>
<dbReference type="Pfam" id="PF00668">
    <property type="entry name" value="Condensation"/>
    <property type="match status" value="1"/>
</dbReference>
<dbReference type="InterPro" id="IPR013217">
    <property type="entry name" value="Methyltransf_12"/>
</dbReference>
<dbReference type="Gene3D" id="3.30.559.30">
    <property type="entry name" value="Nonribosomal peptide synthetase, condensation domain"/>
    <property type="match status" value="1"/>
</dbReference>
<dbReference type="InterPro" id="IPR001242">
    <property type="entry name" value="Condensation_dom"/>
</dbReference>
<dbReference type="Gene3D" id="1.10.1200.10">
    <property type="entry name" value="ACP-like"/>
    <property type="match status" value="1"/>
</dbReference>
<reference evidence="6" key="1">
    <citation type="submission" date="2013-07" db="EMBL/GenBank/DDBJ databases">
        <title>Sub-species coevolution in mutualistic symbiosis.</title>
        <authorList>
            <person name="Murfin K."/>
            <person name="Klassen J."/>
            <person name="Lee M."/>
            <person name="Forst S."/>
            <person name="Stock P."/>
            <person name="Goodrich-Blair H."/>
        </authorList>
    </citation>
    <scope>NUCLEOTIDE SEQUENCE [LARGE SCALE GENOMIC DNA]</scope>
    <source>
        <strain evidence="6">Kraussei Quebec</strain>
    </source>
</reference>
<dbReference type="PANTHER" id="PTHR45527:SF1">
    <property type="entry name" value="FATTY ACID SYNTHASE"/>
    <property type="match status" value="1"/>
</dbReference>
<dbReference type="CDD" id="cd02440">
    <property type="entry name" value="AdoMet_MTases"/>
    <property type="match status" value="1"/>
</dbReference>
<dbReference type="InterPro" id="IPR020845">
    <property type="entry name" value="AMP-binding_CS"/>
</dbReference>
<dbReference type="SMART" id="SM00823">
    <property type="entry name" value="PKS_PP"/>
    <property type="match status" value="1"/>
</dbReference>
<sequence length="1537" mass="173482">MTNKSVSGEILFDANSLENLSKEKAELLRLLLEKESANREQITSYPREKNEDSGEIRQPTSWAQQRLWFIDELEGGTTTYNIGMALRLQGELDKEALQMALDTLIQRHESLRTTFVNIAGEPQQVIAAEGRFQLQFIDLCAYSPSEQAVQIRQHRLNEEVEQKFDLQNDALIRGKLLVLNATEHMLLITMHHIISDGWSTSLFFREFGELYRAYHEHRDNPLQPLAIQYADYAQWQRNWMQGARLEKQLDYWRSRLADATPQLELPTDRPRPAVRSYSGENVSVILDQALSSKLKQFAQQRGMSLFMVLYAGWATLLARLSGQSDIVVGMPVANRQRPELEELIGFFVNTLVLRVTIPADLRVDTLLEQVKDVALGAYDHQDIPFDQVVETLHPQRSLSRNPIFQTMFVLQNAPEIEIRLPNLTATLQDRVDEPAVFDLWLSLEEKDDQIIGSLNYATDLFDRQTIQRWVTYFATLLNEMVDGTQTRIGDLRFLPESERHQVVEQFNATQRLYPKDKLIHELFEEQAGRTPEAIAATTHEHHQLTYAELNNQANQLAHYLIQQGAQPGEFIPLLMPRSLSMLIAQLAVLKCGAVYVPLEPTLPTERRSLLLKDCQARRIIVMDNAAAEGIDHNEQQCINIAGAASDIALCDGDNPNLSIASPPPAYVMYTSGSTGIPKGVIIPHHAISRLVINNGFTQITPADCIAHCSNPAFDASTFEIWGALLNGARIVIVPHAIVLDPEHFAKLLKAHHVSILWLTVGLFTQYLSALEDVFGDLRYLLVGGDIVDPVSVRRLLAGRPPQHIINGYGPTEGTTFSATYLIETVDEQTTSIPIGQPISNTRIYILDEHHHPVPIGVTGEIYIGGAGVASGYLNRPELTAERFIDDPFCADPQTRLYKSGDLGRWRVDGNIDFMGRNDQQVKIRGYRIETGEIEAALIAHDALSHAVVIADSDDQGDKKLIAYVCPTSDWLAEKADAFNAESLENWTAIFEDQYTQDAVQETDENKINNDFRGWNNSYTEQPIAIDQMEEWRTGTVQRIEALHPRRLLEIGCGTGLLLYRYAVTCDTVLATDISTAVLAMHQQELNRRGWHHVELRQGDALNLGTLAESAFDCVVINSVVQYFPNAQYLEKVLKQLLPSIEAGGKILLGDIRNLDLLSAHITAIEQGRLNGQTILAGTLANRIQRRLQQEQELLISPTYFAHLPERYPDISRVDLLVKRGVGDNEMLRYRYDVILHKKGHATENRQVDDFNWFDFDTLDSLRNQLQTGIAEKFGISGIPNARISDDLTLTEKLRHWPADQHINPHSTSGSLSHEATKQVQAFESLLQYAEQCGYHCGVTWSQHKPDQLDVIFSRSELPPVQARTAYTQTHRINYPQMAAISGELAVTLESSLKEQLPSYMVPSVYIPLERLPLTPNNKVDKKILPAPNESDLRRQTYIAPRNAIEQQLSQLWQQLLKLSQVGIHDNFFALGGHSLLATRLISAVRNDLQVEIPLRSVFEHPTIEAFSQVITTQLVKIKREHYQAKHQNLQGLLEGDI</sequence>
<dbReference type="FunFam" id="3.30.559.30:FF:000001">
    <property type="entry name" value="Non-ribosomal peptide synthetase"/>
    <property type="match status" value="1"/>
</dbReference>
<dbReference type="SUPFAM" id="SSF47336">
    <property type="entry name" value="ACP-like"/>
    <property type="match status" value="1"/>
</dbReference>
<dbReference type="PROSITE" id="PS00455">
    <property type="entry name" value="AMP_BINDING"/>
    <property type="match status" value="1"/>
</dbReference>
<comment type="cofactor">
    <cofactor evidence="1">
        <name>pantetheine 4'-phosphate</name>
        <dbReference type="ChEBI" id="CHEBI:47942"/>
    </cofactor>
</comment>
<dbReference type="InterPro" id="IPR009081">
    <property type="entry name" value="PP-bd_ACP"/>
</dbReference>
<evidence type="ECO:0000256" key="4">
    <source>
        <dbReference type="ARBA" id="ARBA00022737"/>
    </source>
</evidence>
<protein>
    <submittedName>
        <fullName evidence="6">Similarities with peptide synthetase like pristinamycin I synthase 3</fullName>
    </submittedName>
</protein>
<keyword evidence="7" id="KW-1185">Reference proteome</keyword>
<dbReference type="Pfam" id="PF00550">
    <property type="entry name" value="PP-binding"/>
    <property type="match status" value="1"/>
</dbReference>
<evidence type="ECO:0000259" key="5">
    <source>
        <dbReference type="PROSITE" id="PS50075"/>
    </source>
</evidence>
<dbReference type="InterPro" id="IPR010071">
    <property type="entry name" value="AA_adenyl_dom"/>
</dbReference>
<dbReference type="Gene3D" id="3.30.300.30">
    <property type="match status" value="2"/>
</dbReference>
<accession>A0A077PN19</accession>
<dbReference type="PROSITE" id="PS00012">
    <property type="entry name" value="PHOSPHOPANTETHEINE"/>
    <property type="match status" value="1"/>
</dbReference>
<dbReference type="Pfam" id="PF08242">
    <property type="entry name" value="Methyltransf_12"/>
    <property type="match status" value="1"/>
</dbReference>
<dbReference type="FunFam" id="3.40.50.12780:FF:000012">
    <property type="entry name" value="Non-ribosomal peptide synthetase"/>
    <property type="match status" value="1"/>
</dbReference>
<dbReference type="GO" id="GO:0005737">
    <property type="term" value="C:cytoplasm"/>
    <property type="evidence" value="ECO:0007669"/>
    <property type="project" value="TreeGrafter"/>
</dbReference>
<dbReference type="SUPFAM" id="SSF52777">
    <property type="entry name" value="CoA-dependent acyltransferases"/>
    <property type="match status" value="2"/>
</dbReference>
<dbReference type="Gene3D" id="3.30.559.10">
    <property type="entry name" value="Chloramphenicol acetyltransferase-like domain"/>
    <property type="match status" value="1"/>
</dbReference>
<dbReference type="CDD" id="cd12117">
    <property type="entry name" value="A_NRPS_Srf_like"/>
    <property type="match status" value="1"/>
</dbReference>
<dbReference type="Proteomes" id="UP000028500">
    <property type="component" value="Unassembled WGS sequence"/>
</dbReference>
<dbReference type="FunFam" id="2.30.38.10:FF:000001">
    <property type="entry name" value="Non-ribosomal peptide synthetase PvdI"/>
    <property type="match status" value="1"/>
</dbReference>
<dbReference type="Gene3D" id="3.40.50.150">
    <property type="entry name" value="Vaccinia Virus protein VP39"/>
    <property type="match status" value="1"/>
</dbReference>
<dbReference type="GO" id="GO:0043041">
    <property type="term" value="P:amino acid activation for nonribosomal peptide biosynthetic process"/>
    <property type="evidence" value="ECO:0007669"/>
    <property type="project" value="TreeGrafter"/>
</dbReference>
<dbReference type="FunFam" id="3.40.50.980:FF:000001">
    <property type="entry name" value="Non-ribosomal peptide synthetase"/>
    <property type="match status" value="1"/>
</dbReference>
<evidence type="ECO:0000256" key="1">
    <source>
        <dbReference type="ARBA" id="ARBA00001957"/>
    </source>
</evidence>
<dbReference type="OrthoDB" id="9757559at2"/>
<dbReference type="Gene3D" id="2.30.38.10">
    <property type="entry name" value="Luciferase, Domain 3"/>
    <property type="match status" value="1"/>
</dbReference>
<gene>
    <name evidence="6" type="ORF">XBKQ1_2930021</name>
</gene>